<evidence type="ECO:0000256" key="4">
    <source>
        <dbReference type="SAM" id="MobiDB-lite"/>
    </source>
</evidence>
<reference evidence="6 7" key="1">
    <citation type="submission" date="2019-06" db="EMBL/GenBank/DDBJ databases">
        <title>Streptomyces sporangiiformans sp. nov., a novel actinomycete isolated from soil in Mount Song.</title>
        <authorList>
            <person name="Han L."/>
        </authorList>
    </citation>
    <scope>NUCLEOTIDE SEQUENCE [LARGE SCALE GENOMIC DNA]</scope>
    <source>
        <strain evidence="6 7">NEAU-SSA 1</strain>
    </source>
</reference>
<dbReference type="SMART" id="SM00354">
    <property type="entry name" value="HTH_LACI"/>
    <property type="match status" value="1"/>
</dbReference>
<evidence type="ECO:0000313" key="7">
    <source>
        <dbReference type="Proteomes" id="UP000317378"/>
    </source>
</evidence>
<dbReference type="InterPro" id="IPR010982">
    <property type="entry name" value="Lambda_DNA-bd_dom_sf"/>
</dbReference>
<dbReference type="OrthoDB" id="9785139at2"/>
<comment type="caution">
    <text evidence="6">The sequence shown here is derived from an EMBL/GenBank/DDBJ whole genome shotgun (WGS) entry which is preliminary data.</text>
</comment>
<sequence>MTEVARAAGVSQKTVSRVVNGEPHVSAEVRDRVLKVIHELDYRPNNAARALLMGRHRRIGVVSLGSALYGPSTLLIALERAMQRTGYSFALASTLDGQDGQDGGVAAAVESLLDQGVDGIVLSEPVDDGTPLRFKADVPMVSLGEGVEMAGGPSAMVCADGVAAARIATEHLLELGHRTVWHLPGPQDWWAARDRVRGWREALAAAGAPEPALPAEGDWTPASGYRVGRLLAREPELTAVFAANDEMALGALRAFAEAGRRVPDDVSVVGFDDVPAAAYLTPPLTTIRQDFSAVATRAVDVLLAMIEGRPHPAEPDGLPVELTVRSSTAPPPRRTLTDRPAHLPQARPTPT</sequence>
<feature type="region of interest" description="Disordered" evidence="4">
    <location>
        <begin position="310"/>
        <end position="351"/>
    </location>
</feature>
<evidence type="ECO:0000256" key="2">
    <source>
        <dbReference type="ARBA" id="ARBA00023125"/>
    </source>
</evidence>
<dbReference type="GO" id="GO:0003700">
    <property type="term" value="F:DNA-binding transcription factor activity"/>
    <property type="evidence" value="ECO:0007669"/>
    <property type="project" value="TreeGrafter"/>
</dbReference>
<dbReference type="CDD" id="cd01392">
    <property type="entry name" value="HTH_LacI"/>
    <property type="match status" value="1"/>
</dbReference>
<dbReference type="EMBL" id="VCHX02000275">
    <property type="protein sequence ID" value="TPQ17514.1"/>
    <property type="molecule type" value="Genomic_DNA"/>
</dbReference>
<dbReference type="PROSITE" id="PS50932">
    <property type="entry name" value="HTH_LACI_2"/>
    <property type="match status" value="1"/>
</dbReference>
<evidence type="ECO:0000256" key="1">
    <source>
        <dbReference type="ARBA" id="ARBA00023015"/>
    </source>
</evidence>
<dbReference type="PANTHER" id="PTHR30146:SF109">
    <property type="entry name" value="HTH-TYPE TRANSCRIPTIONAL REGULATOR GALS"/>
    <property type="match status" value="1"/>
</dbReference>
<evidence type="ECO:0000259" key="5">
    <source>
        <dbReference type="PROSITE" id="PS50932"/>
    </source>
</evidence>
<dbReference type="Proteomes" id="UP000317378">
    <property type="component" value="Unassembled WGS sequence"/>
</dbReference>
<evidence type="ECO:0000313" key="6">
    <source>
        <dbReference type="EMBL" id="TPQ17514.1"/>
    </source>
</evidence>
<feature type="domain" description="HTH lacI-type" evidence="5">
    <location>
        <begin position="1"/>
        <end position="53"/>
    </location>
</feature>
<dbReference type="InterPro" id="IPR028082">
    <property type="entry name" value="Peripla_BP_I"/>
</dbReference>
<name>A0A505D1D8_9ACTN</name>
<dbReference type="SUPFAM" id="SSF53822">
    <property type="entry name" value="Periplasmic binding protein-like I"/>
    <property type="match status" value="1"/>
</dbReference>
<dbReference type="Gene3D" id="3.40.50.2300">
    <property type="match status" value="2"/>
</dbReference>
<dbReference type="InterPro" id="IPR000843">
    <property type="entry name" value="HTH_LacI"/>
</dbReference>
<keyword evidence="3" id="KW-0804">Transcription</keyword>
<evidence type="ECO:0000256" key="3">
    <source>
        <dbReference type="ARBA" id="ARBA00023163"/>
    </source>
</evidence>
<keyword evidence="2" id="KW-0238">DNA-binding</keyword>
<proteinExistence type="predicted"/>
<dbReference type="Pfam" id="PF13377">
    <property type="entry name" value="Peripla_BP_3"/>
    <property type="match status" value="1"/>
</dbReference>
<organism evidence="6 7">
    <name type="scientific">Streptomyces sporangiiformans</name>
    <dbReference type="NCBI Taxonomy" id="2315329"/>
    <lineage>
        <taxon>Bacteria</taxon>
        <taxon>Bacillati</taxon>
        <taxon>Actinomycetota</taxon>
        <taxon>Actinomycetes</taxon>
        <taxon>Kitasatosporales</taxon>
        <taxon>Streptomycetaceae</taxon>
        <taxon>Streptomyces</taxon>
    </lineage>
</organism>
<dbReference type="Pfam" id="PF00356">
    <property type="entry name" value="LacI"/>
    <property type="match status" value="1"/>
</dbReference>
<dbReference type="PANTHER" id="PTHR30146">
    <property type="entry name" value="LACI-RELATED TRANSCRIPTIONAL REPRESSOR"/>
    <property type="match status" value="1"/>
</dbReference>
<dbReference type="Gene3D" id="1.10.260.40">
    <property type="entry name" value="lambda repressor-like DNA-binding domains"/>
    <property type="match status" value="1"/>
</dbReference>
<keyword evidence="7" id="KW-1185">Reference proteome</keyword>
<dbReference type="PROSITE" id="PS00356">
    <property type="entry name" value="HTH_LACI_1"/>
    <property type="match status" value="1"/>
</dbReference>
<dbReference type="SUPFAM" id="SSF47413">
    <property type="entry name" value="lambda repressor-like DNA-binding domains"/>
    <property type="match status" value="1"/>
</dbReference>
<dbReference type="InterPro" id="IPR046335">
    <property type="entry name" value="LacI/GalR-like_sensor"/>
</dbReference>
<dbReference type="GO" id="GO:0000976">
    <property type="term" value="F:transcription cis-regulatory region binding"/>
    <property type="evidence" value="ECO:0007669"/>
    <property type="project" value="TreeGrafter"/>
</dbReference>
<accession>A0A505D1D8</accession>
<dbReference type="CDD" id="cd01574">
    <property type="entry name" value="PBP1_LacI"/>
    <property type="match status" value="1"/>
</dbReference>
<gene>
    <name evidence="6" type="ORF">FGD71_036010</name>
</gene>
<keyword evidence="1" id="KW-0805">Transcription regulation</keyword>
<dbReference type="AlphaFoldDB" id="A0A505D1D8"/>
<protein>
    <submittedName>
        <fullName evidence="6">LacI family transcriptional regulator</fullName>
    </submittedName>
</protein>